<evidence type="ECO:0000313" key="1">
    <source>
        <dbReference type="EMBL" id="ABY46921.1"/>
    </source>
</evidence>
<evidence type="ECO:0000313" key="2">
    <source>
        <dbReference type="Proteomes" id="UP000002154"/>
    </source>
</evidence>
<dbReference type="AlphaFoldDB" id="A9VVV6"/>
<dbReference type="KEGG" id="bwe:BcerKBAB4_5870"/>
<proteinExistence type="predicted"/>
<gene>
    <name evidence="1" type="ordered locus">BcerKBAB4_5870</name>
</gene>
<dbReference type="EMBL" id="CP000907">
    <property type="protein sequence ID" value="ABY46921.1"/>
    <property type="molecule type" value="Genomic_DNA"/>
</dbReference>
<dbReference type="Proteomes" id="UP000002154">
    <property type="component" value="Plasmid pBWB404"/>
</dbReference>
<dbReference type="HOGENOM" id="CLU_2785478_0_0_9"/>
<reference evidence="1 2" key="1">
    <citation type="journal article" date="2008" name="Chem. Biol. Interact.">
        <title>Extending the Bacillus cereus group genomics to putative food-borne pathogens of different toxicity.</title>
        <authorList>
            <person name="Lapidus A."/>
            <person name="Goltsman E."/>
            <person name="Auger S."/>
            <person name="Galleron N."/>
            <person name="Segurens B."/>
            <person name="Dossat C."/>
            <person name="Land M.L."/>
            <person name="Broussolle V."/>
            <person name="Brillard J."/>
            <person name="Guinebretiere M.H."/>
            <person name="Sanchis V."/>
            <person name="Nguen-The C."/>
            <person name="Lereclus D."/>
            <person name="Richardson P."/>
            <person name="Wincker P."/>
            <person name="Weissenbach J."/>
            <person name="Ehrlich S.D."/>
            <person name="Sorokin A."/>
        </authorList>
    </citation>
    <scope>NUCLEOTIDE SEQUENCE [LARGE SCALE GENOMIC DNA]</scope>
    <source>
        <strain evidence="2">KBAB4</strain>
        <plasmid evidence="1 2">pBWB404</plasmid>
    </source>
</reference>
<name>A9VVV6_BACMK</name>
<dbReference type="RefSeq" id="WP_012260155.1">
    <property type="nucleotide sequence ID" value="NC_010183.1"/>
</dbReference>
<organism evidence="1 2">
    <name type="scientific">Bacillus mycoides (strain KBAB4)</name>
    <name type="common">Bacillus weihenstephanensis</name>
    <dbReference type="NCBI Taxonomy" id="315730"/>
    <lineage>
        <taxon>Bacteria</taxon>
        <taxon>Bacillati</taxon>
        <taxon>Bacillota</taxon>
        <taxon>Bacilli</taxon>
        <taxon>Bacillales</taxon>
        <taxon>Bacillaceae</taxon>
        <taxon>Bacillus</taxon>
        <taxon>Bacillus cereus group</taxon>
    </lineage>
</organism>
<keyword evidence="1" id="KW-0614">Plasmid</keyword>
<protein>
    <submittedName>
        <fullName evidence="1">Uncharacterized protein</fullName>
    </submittedName>
</protein>
<accession>A9VVV6</accession>
<sequence>MLPSREECCEKCNGYGIEWNDVFDRAVDTVMDTQGLSFYDAVNQVKGNSSYNEDYTDCKTCKGTGKNK</sequence>
<geneLocation type="plasmid" evidence="1 2">
    <name>pBWB404</name>
</geneLocation>